<evidence type="ECO:0000259" key="2">
    <source>
        <dbReference type="PROSITE" id="PS50240"/>
    </source>
</evidence>
<feature type="domain" description="Peptidase S1" evidence="2">
    <location>
        <begin position="33"/>
        <end position="264"/>
    </location>
</feature>
<comment type="caution">
    <text evidence="3">The sequence shown here is derived from an EMBL/GenBank/DDBJ whole genome shotgun (WGS) entry which is preliminary data.</text>
</comment>
<sequence length="267" mass="28953">MKFLLLLCIPLVYGYIVPETKNSTVRTNFGGRIIGGEIARASQFPFAAAIYATYETGSFFCGGAIIGNLWILTAAQCINGATQFTIHLGSNSLNNADPNRVTVATSTYIVHPEFDPDTLEHDIGLLRLRLPVDFNEYMTSISLPERSVTDSATVTTIGWGQESDQNPGLLDNLHYVQLATISNTECKLYYGDQVADDMVCVVGQLNEGICTGDSGGPLIEYRTERAAVHVGVAVFVSSQGCESTLPSGFTRTYPYVDWIRSVTGLVA</sequence>
<dbReference type="Gene3D" id="2.40.10.10">
    <property type="entry name" value="Trypsin-like serine proteases"/>
    <property type="match status" value="2"/>
</dbReference>
<evidence type="ECO:0000313" key="3">
    <source>
        <dbReference type="EMBL" id="KAJ3656337.1"/>
    </source>
</evidence>
<dbReference type="PROSITE" id="PS50240">
    <property type="entry name" value="TRYPSIN_DOM"/>
    <property type="match status" value="1"/>
</dbReference>
<evidence type="ECO:0000313" key="4">
    <source>
        <dbReference type="Proteomes" id="UP001168821"/>
    </source>
</evidence>
<evidence type="ECO:0000256" key="1">
    <source>
        <dbReference type="ARBA" id="ARBA00023157"/>
    </source>
</evidence>
<organism evidence="3 4">
    <name type="scientific">Zophobas morio</name>
    <dbReference type="NCBI Taxonomy" id="2755281"/>
    <lineage>
        <taxon>Eukaryota</taxon>
        <taxon>Metazoa</taxon>
        <taxon>Ecdysozoa</taxon>
        <taxon>Arthropoda</taxon>
        <taxon>Hexapoda</taxon>
        <taxon>Insecta</taxon>
        <taxon>Pterygota</taxon>
        <taxon>Neoptera</taxon>
        <taxon>Endopterygota</taxon>
        <taxon>Coleoptera</taxon>
        <taxon>Polyphaga</taxon>
        <taxon>Cucujiformia</taxon>
        <taxon>Tenebrionidae</taxon>
        <taxon>Zophobas</taxon>
    </lineage>
</organism>
<dbReference type="Proteomes" id="UP001168821">
    <property type="component" value="Unassembled WGS sequence"/>
</dbReference>
<name>A0AA38IM40_9CUCU</name>
<dbReference type="PROSITE" id="PS00135">
    <property type="entry name" value="TRYPSIN_SER"/>
    <property type="match status" value="1"/>
</dbReference>
<dbReference type="PANTHER" id="PTHR24260:SF136">
    <property type="entry name" value="GH08193P-RELATED"/>
    <property type="match status" value="1"/>
</dbReference>
<dbReference type="InterPro" id="IPR001254">
    <property type="entry name" value="Trypsin_dom"/>
</dbReference>
<dbReference type="PANTHER" id="PTHR24260">
    <property type="match status" value="1"/>
</dbReference>
<dbReference type="InterPro" id="IPR001314">
    <property type="entry name" value="Peptidase_S1A"/>
</dbReference>
<dbReference type="GO" id="GO:0004252">
    <property type="term" value="F:serine-type endopeptidase activity"/>
    <property type="evidence" value="ECO:0007669"/>
    <property type="project" value="InterPro"/>
</dbReference>
<dbReference type="InterPro" id="IPR043504">
    <property type="entry name" value="Peptidase_S1_PA_chymotrypsin"/>
</dbReference>
<dbReference type="AlphaFoldDB" id="A0AA38IM40"/>
<proteinExistence type="predicted"/>
<dbReference type="Pfam" id="PF00089">
    <property type="entry name" value="Trypsin"/>
    <property type="match status" value="1"/>
</dbReference>
<protein>
    <recommendedName>
        <fullName evidence="2">Peptidase S1 domain-containing protein</fullName>
    </recommendedName>
</protein>
<dbReference type="InterPro" id="IPR051333">
    <property type="entry name" value="CLIP_Serine_Protease"/>
</dbReference>
<dbReference type="CDD" id="cd00190">
    <property type="entry name" value="Tryp_SPc"/>
    <property type="match status" value="1"/>
</dbReference>
<dbReference type="FunFam" id="2.40.10.10:FF:000068">
    <property type="entry name" value="transmembrane protease serine 2"/>
    <property type="match status" value="1"/>
</dbReference>
<keyword evidence="4" id="KW-1185">Reference proteome</keyword>
<reference evidence="3" key="1">
    <citation type="journal article" date="2023" name="G3 (Bethesda)">
        <title>Whole genome assemblies of Zophobas morio and Tenebrio molitor.</title>
        <authorList>
            <person name="Kaur S."/>
            <person name="Stinson S.A."/>
            <person name="diCenzo G.C."/>
        </authorList>
    </citation>
    <scope>NUCLEOTIDE SEQUENCE</scope>
    <source>
        <strain evidence="3">QUZm001</strain>
    </source>
</reference>
<keyword evidence="1" id="KW-1015">Disulfide bond</keyword>
<gene>
    <name evidence="3" type="ORF">Zmor_015421</name>
</gene>
<dbReference type="SMART" id="SM00020">
    <property type="entry name" value="Tryp_SPc"/>
    <property type="match status" value="1"/>
</dbReference>
<accession>A0AA38IM40</accession>
<dbReference type="GO" id="GO:0006508">
    <property type="term" value="P:proteolysis"/>
    <property type="evidence" value="ECO:0007669"/>
    <property type="project" value="InterPro"/>
</dbReference>
<dbReference type="InterPro" id="IPR009003">
    <property type="entry name" value="Peptidase_S1_PA"/>
</dbReference>
<dbReference type="SUPFAM" id="SSF50494">
    <property type="entry name" value="Trypsin-like serine proteases"/>
    <property type="match status" value="1"/>
</dbReference>
<dbReference type="InterPro" id="IPR033116">
    <property type="entry name" value="TRYPSIN_SER"/>
</dbReference>
<dbReference type="PRINTS" id="PR00722">
    <property type="entry name" value="CHYMOTRYPSIN"/>
</dbReference>
<dbReference type="EMBL" id="JALNTZ010000004">
    <property type="protein sequence ID" value="KAJ3656337.1"/>
    <property type="molecule type" value="Genomic_DNA"/>
</dbReference>